<gene>
    <name evidence="4" type="ORF">D9619_012247</name>
</gene>
<proteinExistence type="inferred from homology"/>
<dbReference type="InterPro" id="IPR013319">
    <property type="entry name" value="GH11/12"/>
</dbReference>
<evidence type="ECO:0000256" key="1">
    <source>
        <dbReference type="ARBA" id="ARBA00005519"/>
    </source>
</evidence>
<feature type="signal peptide" evidence="3">
    <location>
        <begin position="1"/>
        <end position="19"/>
    </location>
</feature>
<name>A0A8H5EZW3_9AGAR</name>
<organism evidence="4 5">
    <name type="scientific">Psilocybe cf. subviscida</name>
    <dbReference type="NCBI Taxonomy" id="2480587"/>
    <lineage>
        <taxon>Eukaryota</taxon>
        <taxon>Fungi</taxon>
        <taxon>Dikarya</taxon>
        <taxon>Basidiomycota</taxon>
        <taxon>Agaricomycotina</taxon>
        <taxon>Agaricomycetes</taxon>
        <taxon>Agaricomycetidae</taxon>
        <taxon>Agaricales</taxon>
        <taxon>Agaricineae</taxon>
        <taxon>Strophariaceae</taxon>
        <taxon>Psilocybe</taxon>
    </lineage>
</organism>
<dbReference type="Gene3D" id="2.60.120.180">
    <property type="match status" value="1"/>
</dbReference>
<comment type="similarity">
    <text evidence="1 2">Belongs to the glycosyl hydrolase 12 (cellulase H) family.</text>
</comment>
<dbReference type="InterPro" id="IPR013320">
    <property type="entry name" value="ConA-like_dom_sf"/>
</dbReference>
<dbReference type="EMBL" id="JAACJJ010000031">
    <property type="protein sequence ID" value="KAF5318118.1"/>
    <property type="molecule type" value="Genomic_DNA"/>
</dbReference>
<dbReference type="InterPro" id="IPR002594">
    <property type="entry name" value="GH12"/>
</dbReference>
<dbReference type="AlphaFoldDB" id="A0A8H5EZW3"/>
<evidence type="ECO:0000256" key="2">
    <source>
        <dbReference type="RuleBase" id="RU361163"/>
    </source>
</evidence>
<keyword evidence="5" id="KW-1185">Reference proteome</keyword>
<keyword evidence="2" id="KW-0119">Carbohydrate metabolism</keyword>
<reference evidence="4 5" key="1">
    <citation type="journal article" date="2020" name="ISME J.">
        <title>Uncovering the hidden diversity of litter-decomposition mechanisms in mushroom-forming fungi.</title>
        <authorList>
            <person name="Floudas D."/>
            <person name="Bentzer J."/>
            <person name="Ahren D."/>
            <person name="Johansson T."/>
            <person name="Persson P."/>
            <person name="Tunlid A."/>
        </authorList>
    </citation>
    <scope>NUCLEOTIDE SEQUENCE [LARGE SCALE GENOMIC DNA]</scope>
    <source>
        <strain evidence="4 5">CBS 101986</strain>
    </source>
</reference>
<dbReference type="SUPFAM" id="SSF49899">
    <property type="entry name" value="Concanavalin A-like lectins/glucanases"/>
    <property type="match status" value="1"/>
</dbReference>
<dbReference type="Proteomes" id="UP000567179">
    <property type="component" value="Unassembled WGS sequence"/>
</dbReference>
<evidence type="ECO:0000256" key="3">
    <source>
        <dbReference type="SAM" id="SignalP"/>
    </source>
</evidence>
<sequence length="256" mass="27521">MHAFKSLVSLLLAATLAAAGPVTQELSKRYTLLTGQYQSESEANGRFVLENNLWGMSAANSGGWQNTQATYINGNNVQWYTIYNWAGGQYNVKSYANLDLKAGLGKTISSIGSIPVTWSWTYTAASSNLVADVSYDLWLSKSAGTTGATSSSTFEVMIWLSSRGGAQPAGSKVGTANVNGLNWTLWKGPVSSWTCISFVAPYEITNFNSDLKPFFNYLVSNQGIPSNQYLVQAQAGTEPFVGSATLTTTSYAMSIN</sequence>
<dbReference type="GO" id="GO:0000272">
    <property type="term" value="P:polysaccharide catabolic process"/>
    <property type="evidence" value="ECO:0007669"/>
    <property type="project" value="UniProtKB-KW"/>
</dbReference>
<evidence type="ECO:0000313" key="5">
    <source>
        <dbReference type="Proteomes" id="UP000567179"/>
    </source>
</evidence>
<feature type="chain" id="PRO_5034477361" description="Glycoside hydrolase family 12 protein" evidence="3">
    <location>
        <begin position="20"/>
        <end position="256"/>
    </location>
</feature>
<dbReference type="OrthoDB" id="89349at2759"/>
<comment type="caution">
    <text evidence="4">The sequence shown here is derived from an EMBL/GenBank/DDBJ whole genome shotgun (WGS) entry which is preliminary data.</text>
</comment>
<evidence type="ECO:0008006" key="6">
    <source>
        <dbReference type="Google" id="ProtNLM"/>
    </source>
</evidence>
<keyword evidence="2" id="KW-0326">Glycosidase</keyword>
<keyword evidence="2" id="KW-0378">Hydrolase</keyword>
<evidence type="ECO:0000313" key="4">
    <source>
        <dbReference type="EMBL" id="KAF5318118.1"/>
    </source>
</evidence>
<keyword evidence="2" id="KW-0624">Polysaccharide degradation</keyword>
<protein>
    <recommendedName>
        <fullName evidence="6">Glycoside hydrolase family 12 protein</fullName>
    </recommendedName>
</protein>
<dbReference type="PANTHER" id="PTHR34002">
    <property type="entry name" value="BLR1656 PROTEIN"/>
    <property type="match status" value="1"/>
</dbReference>
<dbReference type="PANTHER" id="PTHR34002:SF9">
    <property type="entry name" value="XYLOGLUCAN-SPECIFIC ENDO-BETA-1,4-GLUCANASE A"/>
    <property type="match status" value="1"/>
</dbReference>
<accession>A0A8H5EZW3</accession>
<dbReference type="Pfam" id="PF01670">
    <property type="entry name" value="Glyco_hydro_12"/>
    <property type="match status" value="1"/>
</dbReference>
<keyword evidence="3" id="KW-0732">Signal</keyword>
<dbReference type="GO" id="GO:0008810">
    <property type="term" value="F:cellulase activity"/>
    <property type="evidence" value="ECO:0007669"/>
    <property type="project" value="InterPro"/>
</dbReference>